<dbReference type="InterPro" id="IPR025662">
    <property type="entry name" value="Sigma_54_int_dom_ATP-bd_1"/>
</dbReference>
<accession>A0A0A0I8B5</accession>
<dbReference type="PROSITE" id="PS00676">
    <property type="entry name" value="SIGMA54_INTERACT_2"/>
    <property type="match status" value="1"/>
</dbReference>
<dbReference type="InterPro" id="IPR027417">
    <property type="entry name" value="P-loop_NTPase"/>
</dbReference>
<dbReference type="GO" id="GO:0006355">
    <property type="term" value="P:regulation of DNA-templated transcription"/>
    <property type="evidence" value="ECO:0007669"/>
    <property type="project" value="InterPro"/>
</dbReference>
<dbReference type="InterPro" id="IPR058031">
    <property type="entry name" value="AAA_lid_NorR"/>
</dbReference>
<feature type="domain" description="PAS" evidence="7">
    <location>
        <begin position="198"/>
        <end position="275"/>
    </location>
</feature>
<dbReference type="Pfam" id="PF13426">
    <property type="entry name" value="PAS_9"/>
    <property type="match status" value="1"/>
</dbReference>
<dbReference type="PRINTS" id="PR01590">
    <property type="entry name" value="HTHFIS"/>
</dbReference>
<dbReference type="InterPro" id="IPR003593">
    <property type="entry name" value="AAA+_ATPase"/>
</dbReference>
<dbReference type="InterPro" id="IPR025943">
    <property type="entry name" value="Sigma_54_int_dom_ATP-bd_2"/>
</dbReference>
<sequence>MNYKQNLHSEIIKKSHIRSLTYGIEKDRVVSKKILRGKDCVMNIRKNEKLIKAAVPMMNILQEILQGSGFFIVLTDEEGCILNTIGDSDILRIAEEMNMVTGAYMDEKSIGTNAMGVTIQEDMPIQISSTEHFINAYHKWTCSAACIHDIHGNIIGSINLTGAYDKVHPHTLGLTVAAVRSIENQLKADEINKKLIESYEYMNTIIDSMPSGIYTINSDGILQSINKYACKVLKVKEEEVINKRVDEILPDWQEILEKLKNGENIRDKETVLNGDVNGRYNINSTPIKIQNEVVGMIVLFKEIQNVYNLINKYSGMRARYTFNDIIGESKEINSVIEFSKTIANSPSTILIHGESGTGKELLAQAIHNYGSRKNQSFIAINCGAIPKSLIESELFGYEEGAFTGAKVGGHPGKFELASGGTLFLDEIGEMPLDMQVKLLRVLQEGYVTRVGGNEIVPVDVRIIAATNKNLEDEVHKGTFREDLYYRLRVIPIKLPSLRERKGDLEILIKHYLKLKASKLNKEVPKIDKEIISDMMRYNWPGNIRELENYIENLVNLNGKTTFKLKVKENENELGENSCELNNEVYSIEEMEIRLIKKCLKKCKGNMSRTAKILGIGRNTLYSKIKKYNISL</sequence>
<evidence type="ECO:0000313" key="9">
    <source>
        <dbReference type="Proteomes" id="UP000030012"/>
    </source>
</evidence>
<keyword evidence="3" id="KW-0805">Transcription regulation</keyword>
<dbReference type="PROSITE" id="PS50112">
    <property type="entry name" value="PAS"/>
    <property type="match status" value="1"/>
</dbReference>
<dbReference type="SUPFAM" id="SSF55785">
    <property type="entry name" value="PYP-like sensor domain (PAS domain)"/>
    <property type="match status" value="1"/>
</dbReference>
<dbReference type="Gene3D" id="3.30.450.40">
    <property type="match status" value="1"/>
</dbReference>
<dbReference type="Gene3D" id="3.30.450.20">
    <property type="entry name" value="PAS domain"/>
    <property type="match status" value="1"/>
</dbReference>
<keyword evidence="1" id="KW-0547">Nucleotide-binding</keyword>
<proteinExistence type="predicted"/>
<dbReference type="PROSITE" id="PS00688">
    <property type="entry name" value="SIGMA54_INTERACT_3"/>
    <property type="match status" value="1"/>
</dbReference>
<dbReference type="PROSITE" id="PS00675">
    <property type="entry name" value="SIGMA54_INTERACT_1"/>
    <property type="match status" value="1"/>
</dbReference>
<keyword evidence="2" id="KW-0067">ATP-binding</keyword>
<gene>
    <name evidence="8" type="ORF">Z968_05500</name>
</gene>
<dbReference type="PANTHER" id="PTHR32071">
    <property type="entry name" value="TRANSCRIPTIONAL REGULATORY PROTEIN"/>
    <property type="match status" value="1"/>
</dbReference>
<dbReference type="RefSeq" id="WP_039254388.1">
    <property type="nucleotide sequence ID" value="NZ_JENJ01000018.1"/>
</dbReference>
<dbReference type="InterPro" id="IPR000014">
    <property type="entry name" value="PAS"/>
</dbReference>
<dbReference type="OrthoDB" id="9803970at2"/>
<organism evidence="8 9">
    <name type="scientific">Clostridium novyi A str. 4552</name>
    <dbReference type="NCBI Taxonomy" id="1444289"/>
    <lineage>
        <taxon>Bacteria</taxon>
        <taxon>Bacillati</taxon>
        <taxon>Bacillota</taxon>
        <taxon>Clostridia</taxon>
        <taxon>Eubacteriales</taxon>
        <taxon>Clostridiaceae</taxon>
        <taxon>Clostridium</taxon>
    </lineage>
</organism>
<keyword evidence="4" id="KW-0238">DNA-binding</keyword>
<protein>
    <submittedName>
        <fullName evidence="8">ATPase AAA</fullName>
    </submittedName>
</protein>
<evidence type="ECO:0000256" key="2">
    <source>
        <dbReference type="ARBA" id="ARBA00022840"/>
    </source>
</evidence>
<evidence type="ECO:0000259" key="6">
    <source>
        <dbReference type="PROSITE" id="PS50045"/>
    </source>
</evidence>
<evidence type="ECO:0000313" key="8">
    <source>
        <dbReference type="EMBL" id="KGM96783.1"/>
    </source>
</evidence>
<dbReference type="SUPFAM" id="SSF52540">
    <property type="entry name" value="P-loop containing nucleoside triphosphate hydrolases"/>
    <property type="match status" value="1"/>
</dbReference>
<dbReference type="InterPro" id="IPR009057">
    <property type="entry name" value="Homeodomain-like_sf"/>
</dbReference>
<dbReference type="FunFam" id="3.40.50.300:FF:000006">
    <property type="entry name" value="DNA-binding transcriptional regulator NtrC"/>
    <property type="match status" value="1"/>
</dbReference>
<dbReference type="CDD" id="cd00130">
    <property type="entry name" value="PAS"/>
    <property type="match status" value="1"/>
</dbReference>
<dbReference type="SUPFAM" id="SSF46689">
    <property type="entry name" value="Homeodomain-like"/>
    <property type="match status" value="1"/>
</dbReference>
<dbReference type="Pfam" id="PF00158">
    <property type="entry name" value="Sigma54_activat"/>
    <property type="match status" value="1"/>
</dbReference>
<dbReference type="InterPro" id="IPR025944">
    <property type="entry name" value="Sigma_54_int_dom_CS"/>
</dbReference>
<dbReference type="SMART" id="SM00091">
    <property type="entry name" value="PAS"/>
    <property type="match status" value="1"/>
</dbReference>
<dbReference type="Gene3D" id="3.40.50.300">
    <property type="entry name" value="P-loop containing nucleotide triphosphate hydrolases"/>
    <property type="match status" value="1"/>
</dbReference>
<keyword evidence="5" id="KW-0804">Transcription</keyword>
<evidence type="ECO:0000256" key="4">
    <source>
        <dbReference type="ARBA" id="ARBA00023125"/>
    </source>
</evidence>
<dbReference type="Gene3D" id="1.10.8.60">
    <property type="match status" value="1"/>
</dbReference>
<evidence type="ECO:0000256" key="3">
    <source>
        <dbReference type="ARBA" id="ARBA00023015"/>
    </source>
</evidence>
<dbReference type="CDD" id="cd00009">
    <property type="entry name" value="AAA"/>
    <property type="match status" value="1"/>
</dbReference>
<dbReference type="Pfam" id="PF25601">
    <property type="entry name" value="AAA_lid_14"/>
    <property type="match status" value="1"/>
</dbReference>
<dbReference type="PROSITE" id="PS50045">
    <property type="entry name" value="SIGMA54_INTERACT_4"/>
    <property type="match status" value="1"/>
</dbReference>
<evidence type="ECO:0000259" key="7">
    <source>
        <dbReference type="PROSITE" id="PS50112"/>
    </source>
</evidence>
<dbReference type="GO" id="GO:0043565">
    <property type="term" value="F:sequence-specific DNA binding"/>
    <property type="evidence" value="ECO:0007669"/>
    <property type="project" value="InterPro"/>
</dbReference>
<dbReference type="SMART" id="SM00382">
    <property type="entry name" value="AAA"/>
    <property type="match status" value="1"/>
</dbReference>
<evidence type="ECO:0000256" key="1">
    <source>
        <dbReference type="ARBA" id="ARBA00022741"/>
    </source>
</evidence>
<feature type="domain" description="Sigma-54 factor interaction" evidence="6">
    <location>
        <begin position="325"/>
        <end position="555"/>
    </location>
</feature>
<reference evidence="8 9" key="1">
    <citation type="submission" date="2014-01" db="EMBL/GenBank/DDBJ databases">
        <title>Plasmidome dynamics in the species complex Clostridium novyi sensu lato converts strains of independent lineages into distinctly different pathogens.</title>
        <authorList>
            <person name="Skarin H."/>
            <person name="Segerman B."/>
        </authorList>
    </citation>
    <scope>NUCLEOTIDE SEQUENCE [LARGE SCALE GENOMIC DNA]</scope>
    <source>
        <strain evidence="8 9">4552</strain>
    </source>
</reference>
<dbReference type="PANTHER" id="PTHR32071:SF57">
    <property type="entry name" value="C4-DICARBOXYLATE TRANSPORT TRANSCRIPTIONAL REGULATORY PROTEIN DCTD"/>
    <property type="match status" value="1"/>
</dbReference>
<dbReference type="EMBL" id="JENJ01000018">
    <property type="protein sequence ID" value="KGM96783.1"/>
    <property type="molecule type" value="Genomic_DNA"/>
</dbReference>
<dbReference type="Pfam" id="PF02954">
    <property type="entry name" value="HTH_8"/>
    <property type="match status" value="1"/>
</dbReference>
<dbReference type="InterPro" id="IPR029016">
    <property type="entry name" value="GAF-like_dom_sf"/>
</dbReference>
<dbReference type="InterPro" id="IPR002078">
    <property type="entry name" value="Sigma_54_int"/>
</dbReference>
<evidence type="ECO:0000256" key="5">
    <source>
        <dbReference type="ARBA" id="ARBA00023163"/>
    </source>
</evidence>
<dbReference type="InterPro" id="IPR035965">
    <property type="entry name" value="PAS-like_dom_sf"/>
</dbReference>
<name>A0A0A0I8B5_CLONO</name>
<dbReference type="AlphaFoldDB" id="A0A0A0I8B5"/>
<dbReference type="Gene3D" id="1.10.10.60">
    <property type="entry name" value="Homeodomain-like"/>
    <property type="match status" value="1"/>
</dbReference>
<dbReference type="Proteomes" id="UP000030012">
    <property type="component" value="Unassembled WGS sequence"/>
</dbReference>
<comment type="caution">
    <text evidence="8">The sequence shown here is derived from an EMBL/GenBank/DDBJ whole genome shotgun (WGS) entry which is preliminary data.</text>
</comment>
<dbReference type="InterPro" id="IPR002197">
    <property type="entry name" value="HTH_Fis"/>
</dbReference>
<dbReference type="GO" id="GO:0005524">
    <property type="term" value="F:ATP binding"/>
    <property type="evidence" value="ECO:0007669"/>
    <property type="project" value="UniProtKB-KW"/>
</dbReference>